<dbReference type="Proteomes" id="UP001324794">
    <property type="component" value="Chromosome"/>
</dbReference>
<gene>
    <name evidence="2" type="ORF">SR894_14100</name>
</gene>
<reference evidence="2 3" key="1">
    <citation type="submission" date="2023-11" db="EMBL/GenBank/DDBJ databases">
        <title>MicrobeMod: A computational toolkit for identifying prokaryotic methylation and restriction-modification with nanopore sequencing.</title>
        <authorList>
            <person name="Crits-Christoph A."/>
            <person name="Kang S.C."/>
            <person name="Lee H."/>
            <person name="Ostrov N."/>
        </authorList>
    </citation>
    <scope>NUCLEOTIDE SEQUENCE [LARGE SCALE GENOMIC DNA]</scope>
    <source>
        <strain evidence="2 3">ATCC BAA-805</strain>
    </source>
</reference>
<accession>A0ABZ0YJ18</accession>
<sequence>MPDANTRKNHLPRLLLRVLIGLLFIILVWVAGSYWLLNSQWLPAHISQFEGIDIRWEQGISRHPGRWEVEGLYLAREDEALPISIEAERATLSLSLLALLRGELHIDALDAVGIRRLTVGDIALEADGELQVAETTLSRDTLAIPHVSLAITNGRLVRLSDQATLVRAINLNADASLKTITPVNVNSGELNPDLLAALSAQLHLDAQADAWDVFMPYLDALPWLTLEGRGALTGELELIAGKLRPGSELMLDAPVLRLTVDEQRLRAPTDSPRWILPDAPPPRHTATGEGQVRLAVENDQLHFSTQLADVELADTSPYAEHGELRLATQIPNKRLDLLDLPTSATLALQGDITRMDMLDRYISPGVEGQNYAGEGTEGEATEAQIAAGESSEPKGIHLSGHGQIEAAASIRQSRLYDAQLSVQAPTLAADTREFIAQGSGSLDAQLTPQEVIEATLNFTDATLHHQERLLLDEADINIVASSPQDPQTAREEASATLSWRSARLPNIDVLQPYLNAILPTPAPLQLLGGQAASHGQLTMASEQLSGEVHLAGSGLTTRWQRGEQVGTLTSDMQLFLPIQQAEVDGSALNISGTRLSWQVADADLPSERLESILVLDNGRFQRQANVPSGQFSLEGSVQRLGFLNAFLPDAHGLAIAGEGQLFAQGAFRDNRLLAPTRLRVNADQLEVSFLDYLATGRGELTAQLDSTEQAQLSLGIPRFALSHQGDDSPHLEGRHFALTTQTERFSDVLESPQPEHFITRIALPITEVPDFTRYNRYLPEGAGIRLLDGQASLESEWLLEGLNAQGEITLRAFGAELALLDQRLRGDLHLYLELTEGDLETRRFTANNSVLRLENVNRQSENGSPDAGWWVTLSMLDAQLAWQDPIRLASQLRLEMRDTGLLARLFLARARDSDWLGRLLNVHDIEGIAQLEISGEQISLRDLALTGGPLLLLSDVTLANRSANGALYARLGVFGLGVELEDSEPTLRVFQPRRWFDRWREANRSLSPNR</sequence>
<name>A0ABZ0YJ18_9GAMM</name>
<evidence type="ECO:0000313" key="3">
    <source>
        <dbReference type="Proteomes" id="UP001324794"/>
    </source>
</evidence>
<keyword evidence="1" id="KW-1133">Transmembrane helix</keyword>
<proteinExistence type="predicted"/>
<keyword evidence="1" id="KW-0812">Transmembrane</keyword>
<keyword evidence="3" id="KW-1185">Reference proteome</keyword>
<protein>
    <recommendedName>
        <fullName evidence="4">AsmA-like C-terminal domain-containing protein</fullName>
    </recommendedName>
</protein>
<dbReference type="EMBL" id="CP140255">
    <property type="protein sequence ID" value="WQH11285.1"/>
    <property type="molecule type" value="Genomic_DNA"/>
</dbReference>
<dbReference type="RefSeq" id="WP_133730048.1">
    <property type="nucleotide sequence ID" value="NZ_CP140255.1"/>
</dbReference>
<organism evidence="2 3">
    <name type="scientific">Vreelandella neptunia</name>
    <dbReference type="NCBI Taxonomy" id="115551"/>
    <lineage>
        <taxon>Bacteria</taxon>
        <taxon>Pseudomonadati</taxon>
        <taxon>Pseudomonadota</taxon>
        <taxon>Gammaproteobacteria</taxon>
        <taxon>Oceanospirillales</taxon>
        <taxon>Halomonadaceae</taxon>
        <taxon>Vreelandella</taxon>
    </lineage>
</organism>
<evidence type="ECO:0000256" key="1">
    <source>
        <dbReference type="SAM" id="Phobius"/>
    </source>
</evidence>
<evidence type="ECO:0000313" key="2">
    <source>
        <dbReference type="EMBL" id="WQH11285.1"/>
    </source>
</evidence>
<keyword evidence="1" id="KW-0472">Membrane</keyword>
<evidence type="ECO:0008006" key="4">
    <source>
        <dbReference type="Google" id="ProtNLM"/>
    </source>
</evidence>
<feature type="transmembrane region" description="Helical" evidence="1">
    <location>
        <begin position="14"/>
        <end position="37"/>
    </location>
</feature>